<evidence type="ECO:0000313" key="2">
    <source>
        <dbReference type="EMBL" id="CAB3400781.1"/>
    </source>
</evidence>
<keyword evidence="3" id="KW-1185">Reference proteome</keyword>
<dbReference type="Proteomes" id="UP000494206">
    <property type="component" value="Unassembled WGS sequence"/>
</dbReference>
<dbReference type="EMBL" id="CADEPM010000002">
    <property type="protein sequence ID" value="CAB3400781.1"/>
    <property type="molecule type" value="Genomic_DNA"/>
</dbReference>
<comment type="caution">
    <text evidence="2">The sequence shown here is derived from an EMBL/GenBank/DDBJ whole genome shotgun (WGS) entry which is preliminary data.</text>
</comment>
<proteinExistence type="predicted"/>
<sequence>MVNTRRTRTRTRTGTTLTNGSFEPPTKGRKSRALKRDIKNEKPAEIKAPRRIITRAAKRKLETTRNEDAKGPCPPKAIKTQHSRRSRSRTPIPVEQAYRVGTRSCFKPTSFAANRAVTIVINYSRLDQFGDNVCITRCRRRNAGI</sequence>
<evidence type="ECO:0000313" key="3">
    <source>
        <dbReference type="Proteomes" id="UP000494206"/>
    </source>
</evidence>
<feature type="compositionally biased region" description="Basic and acidic residues" evidence="1">
    <location>
        <begin position="34"/>
        <end position="48"/>
    </location>
</feature>
<gene>
    <name evidence="2" type="ORF">CBOVIS_LOCUS3642</name>
</gene>
<name>A0A8S1EKQ3_9PELO</name>
<protein>
    <submittedName>
        <fullName evidence="2">Uncharacterized protein</fullName>
    </submittedName>
</protein>
<feature type="compositionally biased region" description="Basic and acidic residues" evidence="1">
    <location>
        <begin position="59"/>
        <end position="70"/>
    </location>
</feature>
<feature type="region of interest" description="Disordered" evidence="1">
    <location>
        <begin position="1"/>
        <end position="95"/>
    </location>
</feature>
<feature type="compositionally biased region" description="Basic residues" evidence="1">
    <location>
        <begin position="1"/>
        <end position="11"/>
    </location>
</feature>
<feature type="compositionally biased region" description="Basic residues" evidence="1">
    <location>
        <begin position="79"/>
        <end position="88"/>
    </location>
</feature>
<reference evidence="2 3" key="1">
    <citation type="submission" date="2020-04" db="EMBL/GenBank/DDBJ databases">
        <authorList>
            <person name="Laetsch R D."/>
            <person name="Stevens L."/>
            <person name="Kumar S."/>
            <person name="Blaxter L. M."/>
        </authorList>
    </citation>
    <scope>NUCLEOTIDE SEQUENCE [LARGE SCALE GENOMIC DNA]</scope>
</reference>
<dbReference type="AlphaFoldDB" id="A0A8S1EKQ3"/>
<feature type="compositionally biased region" description="Basic residues" evidence="1">
    <location>
        <begin position="49"/>
        <end position="58"/>
    </location>
</feature>
<accession>A0A8S1EKQ3</accession>
<organism evidence="2 3">
    <name type="scientific">Caenorhabditis bovis</name>
    <dbReference type="NCBI Taxonomy" id="2654633"/>
    <lineage>
        <taxon>Eukaryota</taxon>
        <taxon>Metazoa</taxon>
        <taxon>Ecdysozoa</taxon>
        <taxon>Nematoda</taxon>
        <taxon>Chromadorea</taxon>
        <taxon>Rhabditida</taxon>
        <taxon>Rhabditina</taxon>
        <taxon>Rhabditomorpha</taxon>
        <taxon>Rhabditoidea</taxon>
        <taxon>Rhabditidae</taxon>
        <taxon>Peloderinae</taxon>
        <taxon>Caenorhabditis</taxon>
    </lineage>
</organism>
<evidence type="ECO:0000256" key="1">
    <source>
        <dbReference type="SAM" id="MobiDB-lite"/>
    </source>
</evidence>